<dbReference type="GO" id="GO:0005737">
    <property type="term" value="C:cytoplasm"/>
    <property type="evidence" value="ECO:0007669"/>
    <property type="project" value="UniProtKB-SubCell"/>
</dbReference>
<dbReference type="CDD" id="cd00776">
    <property type="entry name" value="AsxRS_core"/>
    <property type="match status" value="1"/>
</dbReference>
<comment type="catalytic activity">
    <reaction evidence="7">
        <text>tRNA(Asn) + L-asparagine + ATP = L-asparaginyl-tRNA(Asn) + AMP + diphosphate + H(+)</text>
        <dbReference type="Rhea" id="RHEA:11180"/>
        <dbReference type="Rhea" id="RHEA-COMP:9659"/>
        <dbReference type="Rhea" id="RHEA-COMP:9674"/>
        <dbReference type="ChEBI" id="CHEBI:15378"/>
        <dbReference type="ChEBI" id="CHEBI:30616"/>
        <dbReference type="ChEBI" id="CHEBI:33019"/>
        <dbReference type="ChEBI" id="CHEBI:58048"/>
        <dbReference type="ChEBI" id="CHEBI:78442"/>
        <dbReference type="ChEBI" id="CHEBI:78515"/>
        <dbReference type="ChEBI" id="CHEBI:456215"/>
        <dbReference type="EC" id="6.1.1.22"/>
    </reaction>
</comment>
<organism evidence="9 10">
    <name type="scientific">Amygdalobacter nucleatus</name>
    <dbReference type="NCBI Taxonomy" id="3029274"/>
    <lineage>
        <taxon>Bacteria</taxon>
        <taxon>Bacillati</taxon>
        <taxon>Bacillota</taxon>
        <taxon>Clostridia</taxon>
        <taxon>Eubacteriales</taxon>
        <taxon>Oscillospiraceae</taxon>
        <taxon>Amygdalobacter</taxon>
    </lineage>
</organism>
<dbReference type="PANTHER" id="PTHR22594">
    <property type="entry name" value="ASPARTYL/LYSYL-TRNA SYNTHETASE"/>
    <property type="match status" value="1"/>
</dbReference>
<dbReference type="InterPro" id="IPR004522">
    <property type="entry name" value="Asn-tRNA-ligase"/>
</dbReference>
<comment type="similarity">
    <text evidence="1 7">Belongs to the class-II aminoacyl-tRNA synthetase family.</text>
</comment>
<dbReference type="Proteomes" id="UP000070080">
    <property type="component" value="Unassembled WGS sequence"/>
</dbReference>
<evidence type="ECO:0000313" key="9">
    <source>
        <dbReference type="EMBL" id="KXB42427.1"/>
    </source>
</evidence>
<dbReference type="GO" id="GO:0006421">
    <property type="term" value="P:asparaginyl-tRNA aminoacylation"/>
    <property type="evidence" value="ECO:0007669"/>
    <property type="project" value="UniProtKB-UniRule"/>
</dbReference>
<sequence>MLKYNVEVKQLMLNPKQYADKECVVSGWARTIRDQKAFAFIALQDGSYQQPLQLVVNRENVANYDELVHQGTGTAYTARGKIVLTPNAKQPLEMQVKEIVLVGDCPSDFPLQPKRHTVEYLRTIPHLRMRTNLLQAVFRVRSEAAFAIHEFFHSRDFLYIHTPLITTNDAEGAGEMFQVTSLDLNNLPLNEAGKVDYTQDFFNKKTYLTVTGQLHAEAFAQCFKNVYTFGPTFRAENSNTTRHAAEFWMIEPEISFADIEDAMNLAEDMLKHIIKRVLERCPSEMQMFNQFVDKGLLERLEHVANSNFARITYTEAIDLLKKADKKFKYAVDWGCDIQTEHERYLSEEVFKSPVFVTDYPADIKAFYMRQNEDGKTVAAFDCLVPGVGEIVGGSQREERLERLEQAYLNKDLNVADYAWYNDLRRFGSTPHAGYGLGFERILMYLTGVSNIRDVELFPRTAGNAMY</sequence>
<dbReference type="HAMAP" id="MF_00534">
    <property type="entry name" value="Asn_tRNA_synth"/>
    <property type="match status" value="1"/>
</dbReference>
<proteinExistence type="inferred from homology"/>
<dbReference type="InterPro" id="IPR045864">
    <property type="entry name" value="aa-tRNA-synth_II/BPL/LPL"/>
</dbReference>
<dbReference type="InterPro" id="IPR004365">
    <property type="entry name" value="NA-bd_OB_tRNA"/>
</dbReference>
<dbReference type="Gene3D" id="2.40.50.140">
    <property type="entry name" value="Nucleic acid-binding proteins"/>
    <property type="match status" value="1"/>
</dbReference>
<keyword evidence="2 7" id="KW-0436">Ligase</keyword>
<dbReference type="FunFam" id="3.30.930.10:FF:000016">
    <property type="entry name" value="Asparagine--tRNA ligase"/>
    <property type="match status" value="1"/>
</dbReference>
<dbReference type="SUPFAM" id="SSF55681">
    <property type="entry name" value="Class II aaRS and biotin synthetases"/>
    <property type="match status" value="1"/>
</dbReference>
<evidence type="ECO:0000256" key="5">
    <source>
        <dbReference type="ARBA" id="ARBA00022917"/>
    </source>
</evidence>
<keyword evidence="6 7" id="KW-0030">Aminoacyl-tRNA synthetase</keyword>
<feature type="domain" description="Aminoacyl-transfer RNA synthetases class-II family profile" evidence="8">
    <location>
        <begin position="138"/>
        <end position="458"/>
    </location>
</feature>
<keyword evidence="3 7" id="KW-0547">Nucleotide-binding</keyword>
<protein>
    <recommendedName>
        <fullName evidence="7">Asparagine--tRNA ligase</fullName>
        <ecNumber evidence="7">6.1.1.22</ecNumber>
    </recommendedName>
    <alternativeName>
        <fullName evidence="7">Asparaginyl-tRNA synthetase</fullName>
        <shortName evidence="7">AsnRS</shortName>
    </alternativeName>
</protein>
<dbReference type="OrthoDB" id="9762036at2"/>
<comment type="caution">
    <text evidence="9">The sequence shown here is derived from an EMBL/GenBank/DDBJ whole genome shotgun (WGS) entry which is preliminary data.</text>
</comment>
<dbReference type="InterPro" id="IPR004364">
    <property type="entry name" value="Aa-tRNA-synt_II"/>
</dbReference>
<dbReference type="InterPro" id="IPR012340">
    <property type="entry name" value="NA-bd_OB-fold"/>
</dbReference>
<dbReference type="InterPro" id="IPR002312">
    <property type="entry name" value="Asp/Asn-tRNA-synth_IIb"/>
</dbReference>
<dbReference type="PROSITE" id="PS50862">
    <property type="entry name" value="AA_TRNA_LIGASE_II"/>
    <property type="match status" value="1"/>
</dbReference>
<dbReference type="GO" id="GO:0003676">
    <property type="term" value="F:nucleic acid binding"/>
    <property type="evidence" value="ECO:0007669"/>
    <property type="project" value="InterPro"/>
</dbReference>
<dbReference type="SUPFAM" id="SSF50249">
    <property type="entry name" value="Nucleic acid-binding proteins"/>
    <property type="match status" value="1"/>
</dbReference>
<evidence type="ECO:0000256" key="6">
    <source>
        <dbReference type="ARBA" id="ARBA00023146"/>
    </source>
</evidence>
<dbReference type="PANTHER" id="PTHR22594:SF34">
    <property type="entry name" value="ASPARAGINE--TRNA LIGASE, MITOCHONDRIAL-RELATED"/>
    <property type="match status" value="1"/>
</dbReference>
<keyword evidence="10" id="KW-1185">Reference proteome</keyword>
<keyword evidence="7" id="KW-0963">Cytoplasm</keyword>
<evidence type="ECO:0000259" key="8">
    <source>
        <dbReference type="PROSITE" id="PS50862"/>
    </source>
</evidence>
<dbReference type="NCBIfam" id="NF003037">
    <property type="entry name" value="PRK03932.1"/>
    <property type="match status" value="1"/>
</dbReference>
<dbReference type="GO" id="GO:0005524">
    <property type="term" value="F:ATP binding"/>
    <property type="evidence" value="ECO:0007669"/>
    <property type="project" value="UniProtKB-UniRule"/>
</dbReference>
<dbReference type="Gene3D" id="3.30.930.10">
    <property type="entry name" value="Bira Bifunctional Protein, Domain 2"/>
    <property type="match status" value="1"/>
</dbReference>
<dbReference type="AlphaFoldDB" id="A0A133YGY1"/>
<evidence type="ECO:0000256" key="3">
    <source>
        <dbReference type="ARBA" id="ARBA00022741"/>
    </source>
</evidence>
<gene>
    <name evidence="7" type="primary">asnS</name>
    <name evidence="9" type="ORF">HMPREF1872_00098</name>
</gene>
<dbReference type="RefSeq" id="WP_066712353.1">
    <property type="nucleotide sequence ID" value="NZ_JARFNM010000001.1"/>
</dbReference>
<keyword evidence="4 7" id="KW-0067">ATP-binding</keyword>
<keyword evidence="5 7" id="KW-0648">Protein biosynthesis</keyword>
<dbReference type="GO" id="GO:0140096">
    <property type="term" value="F:catalytic activity, acting on a protein"/>
    <property type="evidence" value="ECO:0007669"/>
    <property type="project" value="UniProtKB-ARBA"/>
</dbReference>
<dbReference type="Pfam" id="PF01336">
    <property type="entry name" value="tRNA_anti-codon"/>
    <property type="match status" value="1"/>
</dbReference>
<evidence type="ECO:0000313" key="10">
    <source>
        <dbReference type="Proteomes" id="UP000070080"/>
    </source>
</evidence>
<dbReference type="EC" id="6.1.1.22" evidence="7"/>
<name>A0A133YGY1_9FIRM</name>
<dbReference type="STRING" id="1497955.HMPREF1872_00098"/>
<dbReference type="InterPro" id="IPR006195">
    <property type="entry name" value="aa-tRNA-synth_II"/>
</dbReference>
<dbReference type="CDD" id="cd04318">
    <property type="entry name" value="EcAsnRS_like_N"/>
    <property type="match status" value="1"/>
</dbReference>
<dbReference type="Pfam" id="PF00152">
    <property type="entry name" value="tRNA-synt_2"/>
    <property type="match status" value="1"/>
</dbReference>
<evidence type="ECO:0000256" key="1">
    <source>
        <dbReference type="ARBA" id="ARBA00008226"/>
    </source>
</evidence>
<dbReference type="GO" id="GO:0004816">
    <property type="term" value="F:asparagine-tRNA ligase activity"/>
    <property type="evidence" value="ECO:0007669"/>
    <property type="project" value="UniProtKB-UniRule"/>
</dbReference>
<evidence type="ECO:0000256" key="4">
    <source>
        <dbReference type="ARBA" id="ARBA00022840"/>
    </source>
</evidence>
<accession>A0A133YGY1</accession>
<dbReference type="PATRIC" id="fig|1497955.3.peg.98"/>
<dbReference type="EMBL" id="LSCV01000002">
    <property type="protein sequence ID" value="KXB42427.1"/>
    <property type="molecule type" value="Genomic_DNA"/>
</dbReference>
<dbReference type="PRINTS" id="PR01042">
    <property type="entry name" value="TRNASYNTHASP"/>
</dbReference>
<evidence type="ECO:0000256" key="7">
    <source>
        <dbReference type="HAMAP-Rule" id="MF_00534"/>
    </source>
</evidence>
<reference evidence="10" key="1">
    <citation type="submission" date="2016-01" db="EMBL/GenBank/DDBJ databases">
        <authorList>
            <person name="Mitreva M."/>
            <person name="Pepin K.H."/>
            <person name="Mihindukulasuriya K.A."/>
            <person name="Fulton R."/>
            <person name="Fronick C."/>
            <person name="O'Laughlin M."/>
            <person name="Miner T."/>
            <person name="Herter B."/>
            <person name="Rosa B.A."/>
            <person name="Cordes M."/>
            <person name="Tomlinson C."/>
            <person name="Wollam A."/>
            <person name="Palsikar V.B."/>
            <person name="Mardis E.R."/>
            <person name="Wilson R.K."/>
        </authorList>
    </citation>
    <scope>NUCLEOTIDE SEQUENCE [LARGE SCALE GENOMIC DNA]</scope>
    <source>
        <strain evidence="10">KA00274</strain>
    </source>
</reference>
<comment type="subcellular location">
    <subcellularLocation>
        <location evidence="7">Cytoplasm</location>
    </subcellularLocation>
</comment>
<dbReference type="NCBIfam" id="TIGR00457">
    <property type="entry name" value="asnS"/>
    <property type="match status" value="1"/>
</dbReference>
<dbReference type="GO" id="GO:0016740">
    <property type="term" value="F:transferase activity"/>
    <property type="evidence" value="ECO:0007669"/>
    <property type="project" value="UniProtKB-ARBA"/>
</dbReference>
<evidence type="ECO:0000256" key="2">
    <source>
        <dbReference type="ARBA" id="ARBA00022598"/>
    </source>
</evidence>
<comment type="subunit">
    <text evidence="7">Homodimer.</text>
</comment>